<dbReference type="RefSeq" id="XP_004253594.1">
    <property type="nucleotide sequence ID" value="XM_004253546.1"/>
</dbReference>
<dbReference type="Proteomes" id="UP000014680">
    <property type="component" value="Unassembled WGS sequence"/>
</dbReference>
<dbReference type="GeneID" id="14885837"/>
<evidence type="ECO:0000313" key="1">
    <source>
        <dbReference type="EMBL" id="ELP86823.1"/>
    </source>
</evidence>
<dbReference type="AlphaFoldDB" id="A0A0A1U2G4"/>
<dbReference type="EMBL" id="KB206902">
    <property type="protein sequence ID" value="ELP86823.1"/>
    <property type="molecule type" value="Genomic_DNA"/>
</dbReference>
<evidence type="ECO:0000313" key="2">
    <source>
        <dbReference type="Proteomes" id="UP000014680"/>
    </source>
</evidence>
<protein>
    <submittedName>
        <fullName evidence="1">Uncharacterized protein</fullName>
    </submittedName>
</protein>
<organism evidence="1 2">
    <name type="scientific">Entamoeba invadens IP1</name>
    <dbReference type="NCBI Taxonomy" id="370355"/>
    <lineage>
        <taxon>Eukaryota</taxon>
        <taxon>Amoebozoa</taxon>
        <taxon>Evosea</taxon>
        <taxon>Archamoebae</taxon>
        <taxon>Mastigamoebida</taxon>
        <taxon>Entamoebidae</taxon>
        <taxon>Entamoeba</taxon>
    </lineage>
</organism>
<dbReference type="KEGG" id="eiv:EIN_043210"/>
<gene>
    <name evidence="1" type="ORF">EIN_043210</name>
</gene>
<dbReference type="VEuPathDB" id="AmoebaDB:EIN_043210"/>
<keyword evidence="2" id="KW-1185">Reference proteome</keyword>
<proteinExistence type="predicted"/>
<name>A0A0A1U2G4_ENTIV</name>
<reference evidence="1 2" key="1">
    <citation type="submission" date="2012-10" db="EMBL/GenBank/DDBJ databases">
        <authorList>
            <person name="Zafar N."/>
            <person name="Inman J."/>
            <person name="Hall N."/>
            <person name="Lorenzi H."/>
            <person name="Caler E."/>
        </authorList>
    </citation>
    <scope>NUCLEOTIDE SEQUENCE [LARGE SCALE GENOMIC DNA]</scope>
    <source>
        <strain evidence="1 2">IP1</strain>
    </source>
</reference>
<accession>A0A0A1U2G4</accession>
<sequence>MIVDTTNEDNIMNTDTSITLTKSNDNNEKLTFDDESDEYEIDQLLSDELLTAESVFEAQEDEMSIKIKEDVDIENEQLNTHELYQCVPEGTNNQILKELYTFEDGAFLVYDRIDYKEIDIDAFSESIRRFSYDHDNNFVLERYIVALNYMFKRASDITNTKTLKSVKVMQRKVCDYVIHGEMVKAHLSAEQIRALKRCTLVSHATLSRESLERANTLALSSRTCNAQVFKANEIKKEKLKVERCEYKCLVISIDSTTKNEQEIFCVLLRLVKGRKCYSMPLILKQYKGQTDAKTLAKWIVGKIGVEHL</sequence>